<evidence type="ECO:0000313" key="1">
    <source>
        <dbReference type="EMBL" id="MEP0950315.1"/>
    </source>
</evidence>
<dbReference type="RefSeq" id="WP_190708056.1">
    <property type="nucleotide sequence ID" value="NZ_JAMPKX010000027.1"/>
</dbReference>
<keyword evidence="2" id="KW-1185">Reference proteome</keyword>
<accession>A0ABV0KCL8</accession>
<evidence type="ECO:0000313" key="2">
    <source>
        <dbReference type="Proteomes" id="UP001482513"/>
    </source>
</evidence>
<name>A0ABV0KCL8_9CYAN</name>
<comment type="caution">
    <text evidence="1">The sequence shown here is derived from an EMBL/GenBank/DDBJ whole genome shotgun (WGS) entry which is preliminary data.</text>
</comment>
<protein>
    <submittedName>
        <fullName evidence="1">Uncharacterized protein</fullName>
    </submittedName>
</protein>
<organism evidence="1 2">
    <name type="scientific">Leptolyngbya subtilissima DQ-A4</name>
    <dbReference type="NCBI Taxonomy" id="2933933"/>
    <lineage>
        <taxon>Bacteria</taxon>
        <taxon>Bacillati</taxon>
        <taxon>Cyanobacteriota</taxon>
        <taxon>Cyanophyceae</taxon>
        <taxon>Leptolyngbyales</taxon>
        <taxon>Leptolyngbyaceae</taxon>
        <taxon>Leptolyngbya group</taxon>
        <taxon>Leptolyngbya</taxon>
    </lineage>
</organism>
<sequence>MNGLRHGLYCKRNKVVRVMAAWLMQAQQFEECRAELATWLPQAVALRRENPALFDALFEVQTESEQDI</sequence>
<dbReference type="Proteomes" id="UP001482513">
    <property type="component" value="Unassembled WGS sequence"/>
</dbReference>
<dbReference type="EMBL" id="JAMPKX010000027">
    <property type="protein sequence ID" value="MEP0950315.1"/>
    <property type="molecule type" value="Genomic_DNA"/>
</dbReference>
<proteinExistence type="predicted"/>
<gene>
    <name evidence="1" type="ORF">NC992_25840</name>
</gene>
<reference evidence="1 2" key="1">
    <citation type="submission" date="2022-04" db="EMBL/GenBank/DDBJ databases">
        <title>Positive selection, recombination, and allopatry shape intraspecific diversity of widespread and dominant cyanobacteria.</title>
        <authorList>
            <person name="Wei J."/>
            <person name="Shu W."/>
            <person name="Hu C."/>
        </authorList>
    </citation>
    <scope>NUCLEOTIDE SEQUENCE [LARGE SCALE GENOMIC DNA]</scope>
    <source>
        <strain evidence="1 2">DQ-A4</strain>
    </source>
</reference>